<dbReference type="Proteomes" id="UP001174136">
    <property type="component" value="Unassembled WGS sequence"/>
</dbReference>
<gene>
    <name evidence="12" type="primary">nectin4_1</name>
    <name evidence="12" type="ORF">N1851_024350</name>
</gene>
<evidence type="ECO:0000256" key="6">
    <source>
        <dbReference type="ARBA" id="ARBA00023157"/>
    </source>
</evidence>
<comment type="subcellular location">
    <subcellularLocation>
        <location evidence="1">Membrane</location>
        <topology evidence="1">Single-pass membrane protein</topology>
    </subcellularLocation>
</comment>
<feature type="domain" description="Ig-like" evidence="11">
    <location>
        <begin position="113"/>
        <end position="217"/>
    </location>
</feature>
<proteinExistence type="predicted"/>
<dbReference type="GO" id="GO:0034113">
    <property type="term" value="P:heterotypic cell-cell adhesion"/>
    <property type="evidence" value="ECO:0007669"/>
    <property type="project" value="TreeGrafter"/>
</dbReference>
<dbReference type="GO" id="GO:0016020">
    <property type="term" value="C:membrane"/>
    <property type="evidence" value="ECO:0007669"/>
    <property type="project" value="UniProtKB-SubCell"/>
</dbReference>
<dbReference type="InterPro" id="IPR013783">
    <property type="entry name" value="Ig-like_fold"/>
</dbReference>
<name>A0AA47MFF7_MERPO</name>
<evidence type="ECO:0000256" key="2">
    <source>
        <dbReference type="ARBA" id="ARBA00022692"/>
    </source>
</evidence>
<organism evidence="12 13">
    <name type="scientific">Merluccius polli</name>
    <name type="common">Benguela hake</name>
    <name type="synonym">Merluccius cadenati</name>
    <dbReference type="NCBI Taxonomy" id="89951"/>
    <lineage>
        <taxon>Eukaryota</taxon>
        <taxon>Metazoa</taxon>
        <taxon>Chordata</taxon>
        <taxon>Craniata</taxon>
        <taxon>Vertebrata</taxon>
        <taxon>Euteleostomi</taxon>
        <taxon>Actinopterygii</taxon>
        <taxon>Neopterygii</taxon>
        <taxon>Teleostei</taxon>
        <taxon>Neoteleostei</taxon>
        <taxon>Acanthomorphata</taxon>
        <taxon>Zeiogadaria</taxon>
        <taxon>Gadariae</taxon>
        <taxon>Gadiformes</taxon>
        <taxon>Gadoidei</taxon>
        <taxon>Merlucciidae</taxon>
        <taxon>Merluccius</taxon>
    </lineage>
</organism>
<evidence type="ECO:0000259" key="11">
    <source>
        <dbReference type="PROSITE" id="PS50835"/>
    </source>
</evidence>
<evidence type="ECO:0000256" key="10">
    <source>
        <dbReference type="SAM" id="SignalP"/>
    </source>
</evidence>
<dbReference type="AlphaFoldDB" id="A0AA47MFF7"/>
<dbReference type="GO" id="GO:0098632">
    <property type="term" value="F:cell-cell adhesion mediator activity"/>
    <property type="evidence" value="ECO:0007669"/>
    <property type="project" value="InterPro"/>
</dbReference>
<dbReference type="SUPFAM" id="SSF48726">
    <property type="entry name" value="Immunoglobulin"/>
    <property type="match status" value="2"/>
</dbReference>
<reference evidence="12" key="1">
    <citation type="journal article" date="2023" name="Front. Mar. Sci.">
        <title>A new Merluccius polli reference genome to investigate the effects of global change in West African waters.</title>
        <authorList>
            <person name="Mateo J.L."/>
            <person name="Blanco-Fernandez C."/>
            <person name="Garcia-Vazquez E."/>
            <person name="Machado-Schiaffino G."/>
        </authorList>
    </citation>
    <scope>NUCLEOTIDE SEQUENCE</scope>
    <source>
        <strain evidence="12">C29</strain>
        <tissue evidence="12">Fin</tissue>
    </source>
</reference>
<evidence type="ECO:0000256" key="3">
    <source>
        <dbReference type="ARBA" id="ARBA00022729"/>
    </source>
</evidence>
<evidence type="ECO:0000313" key="13">
    <source>
        <dbReference type="Proteomes" id="UP001174136"/>
    </source>
</evidence>
<feature type="chain" id="PRO_5041276140" evidence="10">
    <location>
        <begin position="21"/>
        <end position="303"/>
    </location>
</feature>
<dbReference type="PANTHER" id="PTHR46841:SF7">
    <property type="entry name" value="IG-LIKE DOMAIN-CONTAINING PROTEIN"/>
    <property type="match status" value="1"/>
</dbReference>
<evidence type="ECO:0000256" key="5">
    <source>
        <dbReference type="ARBA" id="ARBA00023136"/>
    </source>
</evidence>
<evidence type="ECO:0000256" key="1">
    <source>
        <dbReference type="ARBA" id="ARBA00004167"/>
    </source>
</evidence>
<dbReference type="GO" id="GO:0030424">
    <property type="term" value="C:axon"/>
    <property type="evidence" value="ECO:0007669"/>
    <property type="project" value="TreeGrafter"/>
</dbReference>
<dbReference type="InterPro" id="IPR007110">
    <property type="entry name" value="Ig-like_dom"/>
</dbReference>
<dbReference type="GO" id="GO:0009986">
    <property type="term" value="C:cell surface"/>
    <property type="evidence" value="ECO:0007669"/>
    <property type="project" value="TreeGrafter"/>
</dbReference>
<accession>A0AA47MFF7</accession>
<evidence type="ECO:0000256" key="9">
    <source>
        <dbReference type="SAM" id="Phobius"/>
    </source>
</evidence>
<dbReference type="InterPro" id="IPR036179">
    <property type="entry name" value="Ig-like_dom_sf"/>
</dbReference>
<evidence type="ECO:0000313" key="12">
    <source>
        <dbReference type="EMBL" id="KAK0139076.1"/>
    </source>
</evidence>
<dbReference type="GO" id="GO:0150079">
    <property type="term" value="P:negative regulation of neuroinflammatory response"/>
    <property type="evidence" value="ECO:0007669"/>
    <property type="project" value="TreeGrafter"/>
</dbReference>
<evidence type="ECO:0000256" key="4">
    <source>
        <dbReference type="ARBA" id="ARBA00022989"/>
    </source>
</evidence>
<protein>
    <submittedName>
        <fullName evidence="12">Nectin-4</fullName>
    </submittedName>
</protein>
<sequence length="303" mass="32271">MQSAGLLPVSVLLSLTAVCAQLSSYADLTADFGADVAFTCSLGSGGGAADIVQVSLLRRKGTVATYSKRFGEQIHDPRVRWTASTSTAAPVVTIRNVTWTDDACYTCTFSVYPTGSHSRHTCLRVQGISNIRTDVQQNQTQPRELVVSCTATGKPAPAVRWHTASMNLSEDAISQEAKENADKTFTVSSNLTLTASTAFVDCLVEGGAAGPRVERISLPVWSEKGHKEVDTEHGSTAGMIVGGIISVVIIGAIATVALKIQKRETGQQPKQGSPDFPLPSHFVQFFPGDPEAFPGQARDMWCV</sequence>
<keyword evidence="13" id="KW-1185">Reference proteome</keyword>
<dbReference type="PANTHER" id="PTHR46841">
    <property type="entry name" value="OX-2 MEMBRANE GLYCOPROTEIN"/>
    <property type="match status" value="1"/>
</dbReference>
<feature type="signal peptide" evidence="10">
    <location>
        <begin position="1"/>
        <end position="20"/>
    </location>
</feature>
<comment type="caution">
    <text evidence="12">The sequence shown here is derived from an EMBL/GenBank/DDBJ whole genome shotgun (WGS) entry which is preliminary data.</text>
</comment>
<dbReference type="InterPro" id="IPR013106">
    <property type="entry name" value="Ig_V-set"/>
</dbReference>
<keyword evidence="2 9" id="KW-0812">Transmembrane</keyword>
<dbReference type="GO" id="GO:0043025">
    <property type="term" value="C:neuronal cell body"/>
    <property type="evidence" value="ECO:0007669"/>
    <property type="project" value="TreeGrafter"/>
</dbReference>
<keyword evidence="5 9" id="KW-0472">Membrane</keyword>
<feature type="domain" description="Ig-like" evidence="11">
    <location>
        <begin position="8"/>
        <end position="108"/>
    </location>
</feature>
<keyword evidence="3 10" id="KW-0732">Signal</keyword>
<dbReference type="PROSITE" id="PS50835">
    <property type="entry name" value="IG_LIKE"/>
    <property type="match status" value="2"/>
</dbReference>
<feature type="transmembrane region" description="Helical" evidence="9">
    <location>
        <begin position="237"/>
        <end position="258"/>
    </location>
</feature>
<keyword evidence="7" id="KW-0325">Glycoprotein</keyword>
<dbReference type="InterPro" id="IPR047164">
    <property type="entry name" value="OX2G-like"/>
</dbReference>
<dbReference type="EMBL" id="JAOPHQ010004553">
    <property type="protein sequence ID" value="KAK0139076.1"/>
    <property type="molecule type" value="Genomic_DNA"/>
</dbReference>
<dbReference type="InterPro" id="IPR013162">
    <property type="entry name" value="CD80_C2-set"/>
</dbReference>
<evidence type="ECO:0000256" key="8">
    <source>
        <dbReference type="ARBA" id="ARBA00023319"/>
    </source>
</evidence>
<keyword evidence="8" id="KW-0393">Immunoglobulin domain</keyword>
<evidence type="ECO:0000256" key="7">
    <source>
        <dbReference type="ARBA" id="ARBA00023180"/>
    </source>
</evidence>
<dbReference type="Pfam" id="PF08205">
    <property type="entry name" value="C2-set_2"/>
    <property type="match status" value="1"/>
</dbReference>
<keyword evidence="6" id="KW-1015">Disulfide bond</keyword>
<keyword evidence="4 9" id="KW-1133">Transmembrane helix</keyword>
<dbReference type="Gene3D" id="2.60.40.10">
    <property type="entry name" value="Immunoglobulins"/>
    <property type="match status" value="2"/>
</dbReference>
<dbReference type="Pfam" id="PF07686">
    <property type="entry name" value="V-set"/>
    <property type="match status" value="1"/>
</dbReference>